<dbReference type="Gene3D" id="3.30.450.20">
    <property type="entry name" value="PAS domain"/>
    <property type="match status" value="1"/>
</dbReference>
<evidence type="ECO:0000313" key="3">
    <source>
        <dbReference type="Proteomes" id="UP001149090"/>
    </source>
</evidence>
<keyword evidence="3" id="KW-1185">Reference proteome</keyword>
<evidence type="ECO:0008006" key="4">
    <source>
        <dbReference type="Google" id="ProtNLM"/>
    </source>
</evidence>
<gene>
    <name evidence="2" type="ORF">M0811_06929</name>
</gene>
<accession>A0A9Q0LNB3</accession>
<organism evidence="2 3">
    <name type="scientific">Anaeramoeba ignava</name>
    <name type="common">Anaerobic marine amoeba</name>
    <dbReference type="NCBI Taxonomy" id="1746090"/>
    <lineage>
        <taxon>Eukaryota</taxon>
        <taxon>Metamonada</taxon>
        <taxon>Anaeramoebidae</taxon>
        <taxon>Anaeramoeba</taxon>
    </lineage>
</organism>
<dbReference type="OrthoDB" id="10644637at2759"/>
<keyword evidence="1" id="KW-0175">Coiled coil</keyword>
<protein>
    <recommendedName>
        <fullName evidence="4">PAS domain-containing protein</fullName>
    </recommendedName>
</protein>
<evidence type="ECO:0000313" key="2">
    <source>
        <dbReference type="EMBL" id="KAJ5076067.1"/>
    </source>
</evidence>
<dbReference type="Proteomes" id="UP001149090">
    <property type="component" value="Unassembled WGS sequence"/>
</dbReference>
<dbReference type="AlphaFoldDB" id="A0A9Q0LNB3"/>
<dbReference type="EMBL" id="JAPDFW010000063">
    <property type="protein sequence ID" value="KAJ5076067.1"/>
    <property type="molecule type" value="Genomic_DNA"/>
</dbReference>
<name>A0A9Q0LNB3_ANAIG</name>
<evidence type="ECO:0000256" key="1">
    <source>
        <dbReference type="SAM" id="Coils"/>
    </source>
</evidence>
<reference evidence="2" key="1">
    <citation type="submission" date="2022-10" db="EMBL/GenBank/DDBJ databases">
        <title>Novel sulphate-reducing endosymbionts in the free-living metamonad Anaeramoeba.</title>
        <authorList>
            <person name="Jerlstrom-Hultqvist J."/>
            <person name="Cepicka I."/>
            <person name="Gallot-Lavallee L."/>
            <person name="Salas-Leiva D."/>
            <person name="Curtis B.A."/>
            <person name="Zahonova K."/>
            <person name="Pipaliya S."/>
            <person name="Dacks J."/>
            <person name="Roger A.J."/>
        </authorList>
    </citation>
    <scope>NUCLEOTIDE SEQUENCE</scope>
    <source>
        <strain evidence="2">BMAN</strain>
    </source>
</reference>
<feature type="coiled-coil region" evidence="1">
    <location>
        <begin position="258"/>
        <end position="295"/>
    </location>
</feature>
<proteinExistence type="predicted"/>
<sequence>MGNSQKINTVISLKKKRAYLRVFANSKEAIVIVDVSGSFVYVNSSSLELYQASSELELSMHKFLNLSAVNQPQLGVSSEQAEIKIINTVLNEPNQTTDFDWVLKTIKKKEICVHIWATLVDLAGDITLKFIIRPTINFLDPKVMKSQEIKFSTPQLLNIDENDLSSTDHFSSTENQTNQNPQKQILISLEDQDLEDTLENKIDEIKMTVRSSDDPDIELRIVKVLNSLHNLSTNWLSSKNTEIQKLSEKIQIERQSFRKKYQQLESHLQRRLDGYETERDVKKNVVSENKELKEKFHFLIKLIRDQFQVTEKLYSFYRSDLSTI</sequence>
<comment type="caution">
    <text evidence="2">The sequence shown here is derived from an EMBL/GenBank/DDBJ whole genome shotgun (WGS) entry which is preliminary data.</text>
</comment>